<dbReference type="AlphaFoldDB" id="A0A250L2Y2"/>
<dbReference type="Gene3D" id="3.40.50.300">
    <property type="entry name" value="P-loop containing nucleotide triphosphate hydrolases"/>
    <property type="match status" value="1"/>
</dbReference>
<dbReference type="InterPro" id="IPR027417">
    <property type="entry name" value="P-loop_NTPase"/>
</dbReference>
<keyword evidence="2" id="KW-1185">Reference proteome</keyword>
<evidence type="ECO:0000313" key="2">
    <source>
        <dbReference type="Proteomes" id="UP000266313"/>
    </source>
</evidence>
<accession>A0A250L2Y2</accession>
<organism evidence="1 2">
    <name type="scientific">Methylocaldum marinum</name>
    <dbReference type="NCBI Taxonomy" id="1432792"/>
    <lineage>
        <taxon>Bacteria</taxon>
        <taxon>Pseudomonadati</taxon>
        <taxon>Pseudomonadota</taxon>
        <taxon>Gammaproteobacteria</taxon>
        <taxon>Methylococcales</taxon>
        <taxon>Methylococcaceae</taxon>
        <taxon>Methylocaldum</taxon>
    </lineage>
</organism>
<proteinExistence type="predicted"/>
<evidence type="ECO:0008006" key="3">
    <source>
        <dbReference type="Google" id="ProtNLM"/>
    </source>
</evidence>
<name>A0A250L2Y2_9GAMM</name>
<dbReference type="EMBL" id="AP017928">
    <property type="protein sequence ID" value="BBA36989.1"/>
    <property type="molecule type" value="Genomic_DNA"/>
</dbReference>
<protein>
    <recommendedName>
        <fullName evidence="3">Adenylate kinase</fullName>
    </recommendedName>
</protein>
<sequence>MSRVFEMRRVAVFGNAGGGKSTLARQLASITRLPLHSLDTIKYRPGGVEVPHNEYLQIHSELMRGDEWIIDGFGCVPSAWERFSAADTLIYVDLPLFTHYVWVAKRLVKGLIVTPEGWPENSPIWRGTLNSYRVLRLCHEKLTPKYRQLVAEQARHKRVHHLRSTSAIKAFVGAVTNEYSGIR</sequence>
<gene>
    <name evidence="1" type="ORF">sS8_5066</name>
</gene>
<dbReference type="InterPro" id="IPR052922">
    <property type="entry name" value="Cytidylate_Kinase-2"/>
</dbReference>
<reference evidence="1 2" key="1">
    <citation type="submission" date="2016-12" db="EMBL/GenBank/DDBJ databases">
        <title>Genome sequencing of Methylocaldum marinum.</title>
        <authorList>
            <person name="Takeuchi M."/>
            <person name="Kamagata Y."/>
            <person name="Hiraoka S."/>
            <person name="Oshima K."/>
            <person name="Hattori M."/>
            <person name="Iwasaki W."/>
        </authorList>
    </citation>
    <scope>NUCLEOTIDE SEQUENCE [LARGE SCALE GENOMIC DNA]</scope>
    <source>
        <strain evidence="1 2">S8</strain>
    </source>
</reference>
<dbReference type="PANTHER" id="PTHR37816">
    <property type="entry name" value="YALI0E33011P"/>
    <property type="match status" value="1"/>
</dbReference>
<evidence type="ECO:0000313" key="1">
    <source>
        <dbReference type="EMBL" id="BBA36989.1"/>
    </source>
</evidence>
<dbReference type="PANTHER" id="PTHR37816:SF1">
    <property type="entry name" value="TOXIN"/>
    <property type="match status" value="1"/>
</dbReference>
<dbReference type="KEGG" id="mmai:sS8_5066"/>
<dbReference type="Proteomes" id="UP000266313">
    <property type="component" value="Chromosome"/>
</dbReference>
<dbReference type="SUPFAM" id="SSF52540">
    <property type="entry name" value="P-loop containing nucleoside triphosphate hydrolases"/>
    <property type="match status" value="1"/>
</dbReference>